<dbReference type="EMBL" id="SMFU01000008">
    <property type="protein sequence ID" value="TCK07060.1"/>
    <property type="molecule type" value="Genomic_DNA"/>
</dbReference>
<gene>
    <name evidence="2" type="ORF">CLV83_1917</name>
</gene>
<dbReference type="AlphaFoldDB" id="A0A4R1GIW6"/>
<reference evidence="2 3" key="1">
    <citation type="submission" date="2019-03" db="EMBL/GenBank/DDBJ databases">
        <title>Genomic Encyclopedia of Archaeal and Bacterial Type Strains, Phase II (KMG-II): from individual species to whole genera.</title>
        <authorList>
            <person name="Goeker M."/>
        </authorList>
    </citation>
    <scope>NUCLEOTIDE SEQUENCE [LARGE SCALE GENOMIC DNA]</scope>
    <source>
        <strain evidence="2 3">DSM 27697</strain>
    </source>
</reference>
<dbReference type="GO" id="GO:0016020">
    <property type="term" value="C:membrane"/>
    <property type="evidence" value="ECO:0007669"/>
    <property type="project" value="InterPro"/>
</dbReference>
<dbReference type="GO" id="GO:0008654">
    <property type="term" value="P:phospholipid biosynthetic process"/>
    <property type="evidence" value="ECO:0007669"/>
    <property type="project" value="InterPro"/>
</dbReference>
<dbReference type="Gene3D" id="1.20.120.1760">
    <property type="match status" value="1"/>
</dbReference>
<dbReference type="OrthoDB" id="1034332at2"/>
<accession>A0A4R1GIW6</accession>
<keyword evidence="1" id="KW-0812">Transmembrane</keyword>
<feature type="transmembrane region" description="Helical" evidence="1">
    <location>
        <begin position="116"/>
        <end position="137"/>
    </location>
</feature>
<dbReference type="RefSeq" id="WP_132291007.1">
    <property type="nucleotide sequence ID" value="NZ_SMFU01000008.1"/>
</dbReference>
<keyword evidence="3" id="KW-1185">Reference proteome</keyword>
<evidence type="ECO:0000256" key="1">
    <source>
        <dbReference type="SAM" id="Phobius"/>
    </source>
</evidence>
<feature type="transmembrane region" description="Helical" evidence="1">
    <location>
        <begin position="40"/>
        <end position="64"/>
    </location>
</feature>
<name>A0A4R1GIW6_9GAMM</name>
<dbReference type="InterPro" id="IPR043130">
    <property type="entry name" value="CDP-OH_PTrfase_TM_dom"/>
</dbReference>
<dbReference type="InterPro" id="IPR000462">
    <property type="entry name" value="CDP-OH_P_trans"/>
</dbReference>
<proteinExistence type="predicted"/>
<dbReference type="Proteomes" id="UP000294546">
    <property type="component" value="Unassembled WGS sequence"/>
</dbReference>
<keyword evidence="1" id="KW-1133">Transmembrane helix</keyword>
<comment type="caution">
    <text evidence="2">The sequence shown here is derived from an EMBL/GenBank/DDBJ whole genome shotgun (WGS) entry which is preliminary data.</text>
</comment>
<dbReference type="GO" id="GO:0016780">
    <property type="term" value="F:phosphotransferase activity, for other substituted phosphate groups"/>
    <property type="evidence" value="ECO:0007669"/>
    <property type="project" value="InterPro"/>
</dbReference>
<feature type="transmembrane region" description="Helical" evidence="1">
    <location>
        <begin position="85"/>
        <end position="110"/>
    </location>
</feature>
<protein>
    <submittedName>
        <fullName evidence="2">CDP-diacylglycerol--glycerol-3-phosphate 3-phosphatidyltransferase</fullName>
    </submittedName>
</protein>
<keyword evidence="2" id="KW-0808">Transferase</keyword>
<evidence type="ECO:0000313" key="2">
    <source>
        <dbReference type="EMBL" id="TCK07060.1"/>
    </source>
</evidence>
<sequence>MTLYDLKPAFQNLLRPIVSRCAAAGITPNQVTAAACIASIAYGLVLFFINTTALWLGLPIFLLLRMMLNAIDGMLAREHNMTSRAGVVLNETGDLISDAALYLAFIGIAAFSDFSVYLFVLLAWLGEVVAILGYSLCQQRINSGPLGKSDRALAMSAIALLFAVAPDLLGSIGSFLFIALNILAALTILNRSQKVIKFHG</sequence>
<organism evidence="2 3">
    <name type="scientific">Marinobacterium mangrovicola</name>
    <dbReference type="NCBI Taxonomy" id="1476959"/>
    <lineage>
        <taxon>Bacteria</taxon>
        <taxon>Pseudomonadati</taxon>
        <taxon>Pseudomonadota</taxon>
        <taxon>Gammaproteobacteria</taxon>
        <taxon>Oceanospirillales</taxon>
        <taxon>Oceanospirillaceae</taxon>
        <taxon>Marinobacterium</taxon>
    </lineage>
</organism>
<evidence type="ECO:0000313" key="3">
    <source>
        <dbReference type="Proteomes" id="UP000294546"/>
    </source>
</evidence>
<dbReference type="Pfam" id="PF01066">
    <property type="entry name" value="CDP-OH_P_transf"/>
    <property type="match status" value="1"/>
</dbReference>
<keyword evidence="1" id="KW-0472">Membrane</keyword>